<organism evidence="1 2">
    <name type="scientific">Nitrosotalea devaniterrae</name>
    <dbReference type="NCBI Taxonomy" id="1078905"/>
    <lineage>
        <taxon>Archaea</taxon>
        <taxon>Nitrososphaerota</taxon>
        <taxon>Nitrososphaeria</taxon>
        <taxon>Nitrosotaleales</taxon>
        <taxon>Nitrosotaleaceae</taxon>
        <taxon>Nitrosotalea</taxon>
    </lineage>
</organism>
<dbReference type="AlphaFoldDB" id="A0A128A4M3"/>
<dbReference type="EMBL" id="LN890280">
    <property type="protein sequence ID" value="CUR52313.1"/>
    <property type="molecule type" value="Genomic_DNA"/>
</dbReference>
<proteinExistence type="predicted"/>
<evidence type="ECO:0000313" key="1">
    <source>
        <dbReference type="EMBL" id="CUR52313.1"/>
    </source>
</evidence>
<gene>
    <name evidence="1" type="ORF">NDEV_1548</name>
</gene>
<accession>A0A128A4M3</accession>
<evidence type="ECO:0000313" key="2">
    <source>
        <dbReference type="Proteomes" id="UP000196239"/>
    </source>
</evidence>
<dbReference type="KEGG" id="ndv:NDEV_1548"/>
<reference evidence="2" key="1">
    <citation type="submission" date="2015-10" db="EMBL/GenBank/DDBJ databases">
        <authorList>
            <person name="Lehtovirta-Morley L.E."/>
            <person name="Vieille C."/>
        </authorList>
    </citation>
    <scope>NUCLEOTIDE SEQUENCE [LARGE SCALE GENOMIC DNA]</scope>
</reference>
<sequence>MGIRTVSDYVKFYVGLNMQDSISLSSFAYNEKLVLKNKTATGKLTKELIMQSLTLLDELLNEIQSIGEQAVMEKYVK</sequence>
<dbReference type="Proteomes" id="UP000196239">
    <property type="component" value="Chromosome 1"/>
</dbReference>
<name>A0A128A4M3_9ARCH</name>
<protein>
    <submittedName>
        <fullName evidence="1">Uncharacterized protein</fullName>
    </submittedName>
</protein>
<keyword evidence="2" id="KW-1185">Reference proteome</keyword>